<keyword evidence="3 5" id="KW-1133">Transmembrane helix</keyword>
<comment type="subcellular location">
    <subcellularLocation>
        <location evidence="1">Membrane</location>
    </subcellularLocation>
</comment>
<evidence type="ECO:0008006" key="10">
    <source>
        <dbReference type="Google" id="ProtNLM"/>
    </source>
</evidence>
<feature type="transmembrane region" description="Helical" evidence="5">
    <location>
        <begin position="30"/>
        <end position="63"/>
    </location>
</feature>
<dbReference type="Proteomes" id="UP000239710">
    <property type="component" value="Unassembled WGS sequence"/>
</dbReference>
<evidence type="ECO:0000313" key="7">
    <source>
        <dbReference type="EMBL" id="SBV51287.1"/>
    </source>
</evidence>
<dbReference type="EMBL" id="FLTX01000032">
    <property type="protein sequence ID" value="SBV51287.1"/>
    <property type="molecule type" value="Genomic_DNA"/>
</dbReference>
<dbReference type="Pfam" id="PF04505">
    <property type="entry name" value="CD225"/>
    <property type="match status" value="1"/>
</dbReference>
<dbReference type="InterPro" id="IPR007593">
    <property type="entry name" value="CD225/Dispanin_fam"/>
</dbReference>
<proteinExistence type="predicted"/>
<evidence type="ECO:0000313" key="9">
    <source>
        <dbReference type="Proteomes" id="UP000239710"/>
    </source>
</evidence>
<dbReference type="GO" id="GO:0016020">
    <property type="term" value="C:membrane"/>
    <property type="evidence" value="ECO:0007669"/>
    <property type="project" value="UniProtKB-SubCell"/>
</dbReference>
<evidence type="ECO:0000256" key="2">
    <source>
        <dbReference type="ARBA" id="ARBA00022692"/>
    </source>
</evidence>
<accession>A0A1C3NLM7</accession>
<dbReference type="AlphaFoldDB" id="A0A1C3NLM7"/>
<reference evidence="6 9" key="2">
    <citation type="submission" date="2016-08" db="EMBL/GenBank/DDBJ databases">
        <title>Evolution of the type three secretion system and type three effector repertoires in Xanthomonas.</title>
        <authorList>
            <person name="Merda D."/>
            <person name="Briand M."/>
            <person name="Bosis E."/>
            <person name="Rousseau C."/>
            <person name="Portier P."/>
            <person name="Jacques M.-A."/>
            <person name="Fischer-Le Saux M."/>
        </authorList>
    </citation>
    <scope>NUCLEOTIDE SEQUENCE [LARGE SCALE GENOMIC DNA]</scope>
    <source>
        <strain evidence="6 9">CFBP1976</strain>
    </source>
</reference>
<dbReference type="OrthoDB" id="6024442at2"/>
<evidence type="ECO:0000256" key="1">
    <source>
        <dbReference type="ARBA" id="ARBA00004370"/>
    </source>
</evidence>
<organism evidence="7 8">
    <name type="scientific">Xanthomonas bromi</name>
    <dbReference type="NCBI Taxonomy" id="56449"/>
    <lineage>
        <taxon>Bacteria</taxon>
        <taxon>Pseudomonadati</taxon>
        <taxon>Pseudomonadota</taxon>
        <taxon>Gammaproteobacteria</taxon>
        <taxon>Lysobacterales</taxon>
        <taxon>Lysobacteraceae</taxon>
        <taxon>Xanthomonas</taxon>
    </lineage>
</organism>
<protein>
    <recommendedName>
        <fullName evidence="10">CD225/dispanin family protein</fullName>
    </recommendedName>
</protein>
<gene>
    <name evidence="7" type="ORF">XBLMG947_2074</name>
    <name evidence="6" type="ORF">XbrCFBP1976_09230</name>
</gene>
<dbReference type="Proteomes" id="UP000092503">
    <property type="component" value="Unassembled WGS sequence"/>
</dbReference>
<evidence type="ECO:0000256" key="3">
    <source>
        <dbReference type="ARBA" id="ARBA00022989"/>
    </source>
</evidence>
<reference evidence="7 8" key="1">
    <citation type="submission" date="2016-06" db="EMBL/GenBank/DDBJ databases">
        <authorList>
            <person name="Kjaerup R.B."/>
            <person name="Dalgaard T.S."/>
            <person name="Juul-Madsen H.R."/>
        </authorList>
    </citation>
    <scope>NUCLEOTIDE SEQUENCE [LARGE SCALE GENOMIC DNA]</scope>
    <source>
        <strain evidence="7">LMG947</strain>
    </source>
</reference>
<name>A0A1C3NLM7_9XANT</name>
<evidence type="ECO:0000313" key="6">
    <source>
        <dbReference type="EMBL" id="PPV06992.1"/>
    </source>
</evidence>
<feature type="transmembrane region" description="Helical" evidence="5">
    <location>
        <begin position="83"/>
        <end position="108"/>
    </location>
</feature>
<sequence>MSAIPPPIHTQPSAVPPPVQPIRNHLAWSITMTVLCLVICCSCWTIPGIVTGVVAIIFAAKVNPLLNVGDLPGAVKASSTAKMMAWITTGIFVLGLLIWVVSIASVGVEGYKERIIEMQQQIENSK</sequence>
<dbReference type="STRING" id="56449.XBLMG947_2074"/>
<keyword evidence="2 5" id="KW-0812">Transmembrane</keyword>
<keyword evidence="4 5" id="KW-0472">Membrane</keyword>
<keyword evidence="9" id="KW-1185">Reference proteome</keyword>
<evidence type="ECO:0000256" key="5">
    <source>
        <dbReference type="SAM" id="Phobius"/>
    </source>
</evidence>
<dbReference type="EMBL" id="MDCE01000011">
    <property type="protein sequence ID" value="PPV06992.1"/>
    <property type="molecule type" value="Genomic_DNA"/>
</dbReference>
<evidence type="ECO:0000313" key="8">
    <source>
        <dbReference type="Proteomes" id="UP000092503"/>
    </source>
</evidence>
<evidence type="ECO:0000256" key="4">
    <source>
        <dbReference type="ARBA" id="ARBA00023136"/>
    </source>
</evidence>
<dbReference type="RefSeq" id="WP_065468357.1">
    <property type="nucleotide sequence ID" value="NZ_FLTX01000032.1"/>
</dbReference>